<dbReference type="GO" id="GO:0052689">
    <property type="term" value="F:carboxylic ester hydrolase activity"/>
    <property type="evidence" value="ECO:0007669"/>
    <property type="project" value="UniProtKB-ARBA"/>
</dbReference>
<evidence type="ECO:0000313" key="4">
    <source>
        <dbReference type="Proteomes" id="UP000823896"/>
    </source>
</evidence>
<dbReference type="Gene3D" id="3.40.50.1820">
    <property type="entry name" value="alpha/beta hydrolase"/>
    <property type="match status" value="1"/>
</dbReference>
<dbReference type="SUPFAM" id="SSF53474">
    <property type="entry name" value="alpha/beta-Hydrolases"/>
    <property type="match status" value="1"/>
</dbReference>
<comment type="caution">
    <text evidence="3">The sequence shown here is derived from an EMBL/GenBank/DDBJ whole genome shotgun (WGS) entry which is preliminary data.</text>
</comment>
<gene>
    <name evidence="3" type="ORF">H9702_04825</name>
</gene>
<dbReference type="AlphaFoldDB" id="A0A9D2NTH1"/>
<dbReference type="EMBL" id="DWWM01000029">
    <property type="protein sequence ID" value="HJC36438.1"/>
    <property type="molecule type" value="Genomic_DNA"/>
</dbReference>
<keyword evidence="1 3" id="KW-0378">Hydrolase</keyword>
<reference evidence="3" key="2">
    <citation type="submission" date="2021-04" db="EMBL/GenBank/DDBJ databases">
        <authorList>
            <person name="Gilroy R."/>
        </authorList>
    </citation>
    <scope>NUCLEOTIDE SEQUENCE</scope>
    <source>
        <strain evidence="3">CHK187-11901</strain>
    </source>
</reference>
<dbReference type="Pfam" id="PF12146">
    <property type="entry name" value="Hydrolase_4"/>
    <property type="match status" value="1"/>
</dbReference>
<dbReference type="InterPro" id="IPR050261">
    <property type="entry name" value="FrsA_esterase"/>
</dbReference>
<dbReference type="PANTHER" id="PTHR22946:SF9">
    <property type="entry name" value="POLYKETIDE TRANSFERASE AF380"/>
    <property type="match status" value="1"/>
</dbReference>
<evidence type="ECO:0000259" key="2">
    <source>
        <dbReference type="Pfam" id="PF12146"/>
    </source>
</evidence>
<dbReference type="InterPro" id="IPR029058">
    <property type="entry name" value="AB_hydrolase_fold"/>
</dbReference>
<proteinExistence type="predicted"/>
<accession>A0A9D2NTH1</accession>
<dbReference type="Proteomes" id="UP000823896">
    <property type="component" value="Unassembled WGS sequence"/>
</dbReference>
<feature type="domain" description="Serine aminopeptidase S33" evidence="2">
    <location>
        <begin position="64"/>
        <end position="194"/>
    </location>
</feature>
<dbReference type="PANTHER" id="PTHR22946">
    <property type="entry name" value="DIENELACTONE HYDROLASE DOMAIN-CONTAINING PROTEIN-RELATED"/>
    <property type="match status" value="1"/>
</dbReference>
<evidence type="ECO:0000256" key="1">
    <source>
        <dbReference type="ARBA" id="ARBA00022801"/>
    </source>
</evidence>
<protein>
    <submittedName>
        <fullName evidence="3">Alpha/beta hydrolase</fullName>
    </submittedName>
</protein>
<name>A0A9D2NTH1_9FIRM</name>
<evidence type="ECO:0000313" key="3">
    <source>
        <dbReference type="EMBL" id="HJC36438.1"/>
    </source>
</evidence>
<organism evidence="3 4">
    <name type="scientific">Candidatus Merdibacter merdavium</name>
    <dbReference type="NCBI Taxonomy" id="2838692"/>
    <lineage>
        <taxon>Bacteria</taxon>
        <taxon>Bacillati</taxon>
        <taxon>Bacillota</taxon>
        <taxon>Erysipelotrichia</taxon>
        <taxon>Erysipelotrichales</taxon>
        <taxon>Erysipelotrichaceae</taxon>
        <taxon>Merdibacter</taxon>
    </lineage>
</organism>
<reference evidence="3" key="1">
    <citation type="journal article" date="2021" name="PeerJ">
        <title>Extensive microbial diversity within the chicken gut microbiome revealed by metagenomics and culture.</title>
        <authorList>
            <person name="Gilroy R."/>
            <person name="Ravi A."/>
            <person name="Getino M."/>
            <person name="Pursley I."/>
            <person name="Horton D.L."/>
            <person name="Alikhan N.F."/>
            <person name="Baker D."/>
            <person name="Gharbi K."/>
            <person name="Hall N."/>
            <person name="Watson M."/>
            <person name="Adriaenssens E.M."/>
            <person name="Foster-Nyarko E."/>
            <person name="Jarju S."/>
            <person name="Secka A."/>
            <person name="Antonio M."/>
            <person name="Oren A."/>
            <person name="Chaudhuri R.R."/>
            <person name="La Ragione R."/>
            <person name="Hildebrand F."/>
            <person name="Pallen M.J."/>
        </authorList>
    </citation>
    <scope>NUCLEOTIDE SEQUENCE</scope>
    <source>
        <strain evidence="3">CHK187-11901</strain>
    </source>
</reference>
<dbReference type="InterPro" id="IPR022742">
    <property type="entry name" value="Hydrolase_4"/>
</dbReference>
<sequence>MLSLAVAAVAGCSASSLRPPADDHAADETELSHDHDYETHTLYAQRDEHQIYGVIYVPQGASSPMPAVIFSHGFGGTHAVGAQYAQALARAGYVVYCFDFCGGSPDSRSDGSTLEMSLFTEREDLEAVITMMQGLDFVDSDNLFLIGSSQGGAVSAITAAAHPEAIRGMVLLYPAFVLVQRANDMYQHAEQIPDRQFFMWMDVGRVYFEDLLGYDIYAEIPAYENDVMLIHGDADTIVPLSGSQRAAAAYPSVELKVIPDAGHGFSGTAAQTAIDAMLSYLQAHQT</sequence>